<keyword evidence="4" id="KW-0680">Restriction system</keyword>
<dbReference type="Proteomes" id="UP000001317">
    <property type="component" value="Chromosome"/>
</dbReference>
<protein>
    <recommendedName>
        <fullName evidence="8">Cytosine-specific methyltransferase</fullName>
        <ecNumber evidence="8">2.1.1.37</ecNumber>
    </recommendedName>
</protein>
<evidence type="ECO:0000313" key="9">
    <source>
        <dbReference type="EMBL" id="ABZ78604.1"/>
    </source>
</evidence>
<dbReference type="GO" id="GO:0032259">
    <property type="term" value="P:methylation"/>
    <property type="evidence" value="ECO:0007669"/>
    <property type="project" value="UniProtKB-KW"/>
</dbReference>
<dbReference type="EC" id="2.1.1.37" evidence="8"/>
<keyword evidence="10" id="KW-1185">Reference proteome</keyword>
<dbReference type="InterPro" id="IPR018117">
    <property type="entry name" value="C5_DNA_meth_AS"/>
</dbReference>
<dbReference type="InterPro" id="IPR050390">
    <property type="entry name" value="C5-Methyltransferase"/>
</dbReference>
<dbReference type="HOGENOM" id="CLU_006958_2_4_6"/>
<dbReference type="GO" id="GO:0003886">
    <property type="term" value="F:DNA (cytosine-5-)-methyltransferase activity"/>
    <property type="evidence" value="ECO:0007669"/>
    <property type="project" value="UniProtKB-EC"/>
</dbReference>
<keyword evidence="2 6" id="KW-0808">Transferase</keyword>
<proteinExistence type="inferred from homology"/>
<evidence type="ECO:0000256" key="5">
    <source>
        <dbReference type="ARBA" id="ARBA00047422"/>
    </source>
</evidence>
<reference evidence="9" key="1">
    <citation type="submission" date="2008-01" db="EMBL/GenBank/DDBJ databases">
        <title>Complete sequence of Shewanella halifaxensis HAW-EB4.</title>
        <authorList>
            <consortium name="US DOE Joint Genome Institute"/>
            <person name="Copeland A."/>
            <person name="Lucas S."/>
            <person name="Lapidus A."/>
            <person name="Glavina del Rio T."/>
            <person name="Dalin E."/>
            <person name="Tice H."/>
            <person name="Bruce D."/>
            <person name="Goodwin L."/>
            <person name="Pitluck S."/>
            <person name="Sims D."/>
            <person name="Brettin T."/>
            <person name="Detter J.C."/>
            <person name="Han C."/>
            <person name="Kuske C.R."/>
            <person name="Schmutz J."/>
            <person name="Larimer F."/>
            <person name="Land M."/>
            <person name="Hauser L."/>
            <person name="Kyrpides N."/>
            <person name="Kim E."/>
            <person name="Zhao J.-S."/>
            <person name="Richardson P."/>
        </authorList>
    </citation>
    <scope>NUCLEOTIDE SEQUENCE [LARGE SCALE GENOMIC DNA]</scope>
    <source>
        <strain evidence="9">HAW-EB4</strain>
    </source>
</reference>
<evidence type="ECO:0000256" key="3">
    <source>
        <dbReference type="ARBA" id="ARBA00022691"/>
    </source>
</evidence>
<keyword evidence="3 6" id="KW-0949">S-adenosyl-L-methionine</keyword>
<comment type="catalytic activity">
    <reaction evidence="5 8">
        <text>a 2'-deoxycytidine in DNA + S-adenosyl-L-methionine = a 5-methyl-2'-deoxycytidine in DNA + S-adenosyl-L-homocysteine + H(+)</text>
        <dbReference type="Rhea" id="RHEA:13681"/>
        <dbReference type="Rhea" id="RHEA-COMP:11369"/>
        <dbReference type="Rhea" id="RHEA-COMP:11370"/>
        <dbReference type="ChEBI" id="CHEBI:15378"/>
        <dbReference type="ChEBI" id="CHEBI:57856"/>
        <dbReference type="ChEBI" id="CHEBI:59789"/>
        <dbReference type="ChEBI" id="CHEBI:85452"/>
        <dbReference type="ChEBI" id="CHEBI:85454"/>
        <dbReference type="EC" id="2.1.1.37"/>
    </reaction>
</comment>
<dbReference type="STRING" id="458817.Shal_4064"/>
<organism evidence="9 10">
    <name type="scientific">Shewanella halifaxensis (strain HAW-EB4)</name>
    <dbReference type="NCBI Taxonomy" id="458817"/>
    <lineage>
        <taxon>Bacteria</taxon>
        <taxon>Pseudomonadati</taxon>
        <taxon>Pseudomonadota</taxon>
        <taxon>Gammaproteobacteria</taxon>
        <taxon>Alteromonadales</taxon>
        <taxon>Shewanellaceae</taxon>
        <taxon>Shewanella</taxon>
    </lineage>
</organism>
<gene>
    <name evidence="9" type="ordered locus">Shal_4064</name>
</gene>
<dbReference type="PROSITE" id="PS00094">
    <property type="entry name" value="C5_MTASE_1"/>
    <property type="match status" value="1"/>
</dbReference>
<name>B0TL59_SHEHH</name>
<evidence type="ECO:0000256" key="7">
    <source>
        <dbReference type="RuleBase" id="RU000416"/>
    </source>
</evidence>
<evidence type="ECO:0000256" key="8">
    <source>
        <dbReference type="RuleBase" id="RU000417"/>
    </source>
</evidence>
<dbReference type="EMBL" id="CP000931">
    <property type="protein sequence ID" value="ABZ78604.1"/>
    <property type="molecule type" value="Genomic_DNA"/>
</dbReference>
<sequence>MNHIELFSGCGGLSLGLEQSGFELTMANELSPMAAESFAYNFFNENLDELAINDKQATHTLWLNSNYAELKPRLRENPFTFPAFDEAGTSDIPTDASELKGKLVVGSIVELNRLLDSNEELTKQLRTAFGSQGGLDLVSGGPPCQSFSMAGLRKRDCDKNTLPWEFAKFVKHTQPKVAMLENVTGILRAFKDDEGNSFHAWYEVAKVFASIGYVPLCLHINARLAGIAQNRPRFIMIAVRFDHYETIAGGFEVGDTNTKLFSPSLKFYQLVQESGSELPFGHLDYFDTTKPIHRSLFESSFLAGLVNGEMVTVREALDDLKQKYPSKPSDFITSLNATFNHLPQWLKSPEGSEWPNHEYRNNGEVVQRRFRLYQVLQTIDERWITKAIFSILKGNATELDDDAWAVCREYKYLQIDHTLKVFESKQDFIQYLRDHPTKKQTQKALVANAPAPAALSIPDDACHYDEHELRVLTVREMARIQSFPDNFVFRSKVTTGGHYRKFEVPQYTQVGNAVPPLLGLKLGNCISQLL</sequence>
<dbReference type="Gene3D" id="3.90.120.10">
    <property type="entry name" value="DNA Methylase, subunit A, domain 2"/>
    <property type="match status" value="1"/>
</dbReference>
<comment type="similarity">
    <text evidence="6 7">Belongs to the class I-like SAM-binding methyltransferase superfamily. C5-methyltransferase family.</text>
</comment>
<accession>B0TL59</accession>
<dbReference type="InterPro" id="IPR031303">
    <property type="entry name" value="C5_meth_CS"/>
</dbReference>
<dbReference type="SUPFAM" id="SSF53335">
    <property type="entry name" value="S-adenosyl-L-methionine-dependent methyltransferases"/>
    <property type="match status" value="1"/>
</dbReference>
<evidence type="ECO:0000256" key="6">
    <source>
        <dbReference type="PROSITE-ProRule" id="PRU01016"/>
    </source>
</evidence>
<feature type="active site" evidence="6">
    <location>
        <position position="144"/>
    </location>
</feature>
<dbReference type="PROSITE" id="PS51679">
    <property type="entry name" value="SAM_MT_C5"/>
    <property type="match status" value="1"/>
</dbReference>
<dbReference type="AlphaFoldDB" id="B0TL59"/>
<dbReference type="REBASE" id="17209">
    <property type="entry name" value="M.ShaHORF4064P"/>
</dbReference>
<dbReference type="Gene3D" id="3.40.50.150">
    <property type="entry name" value="Vaccinia Virus protein VP39"/>
    <property type="match status" value="1"/>
</dbReference>
<dbReference type="RefSeq" id="WP_012279121.1">
    <property type="nucleotide sequence ID" value="NC_010334.1"/>
</dbReference>
<dbReference type="OrthoDB" id="9813719at2"/>
<evidence type="ECO:0000256" key="4">
    <source>
        <dbReference type="ARBA" id="ARBA00022747"/>
    </source>
</evidence>
<dbReference type="KEGG" id="shl:Shal_4064"/>
<dbReference type="GO" id="GO:0009307">
    <property type="term" value="P:DNA restriction-modification system"/>
    <property type="evidence" value="ECO:0007669"/>
    <property type="project" value="UniProtKB-KW"/>
</dbReference>
<evidence type="ECO:0000313" key="10">
    <source>
        <dbReference type="Proteomes" id="UP000001317"/>
    </source>
</evidence>
<dbReference type="PANTHER" id="PTHR10629:SF52">
    <property type="entry name" value="DNA (CYTOSINE-5)-METHYLTRANSFERASE 1"/>
    <property type="match status" value="1"/>
</dbReference>
<dbReference type="GO" id="GO:0003677">
    <property type="term" value="F:DNA binding"/>
    <property type="evidence" value="ECO:0007669"/>
    <property type="project" value="TreeGrafter"/>
</dbReference>
<keyword evidence="1 6" id="KW-0489">Methyltransferase</keyword>
<dbReference type="InterPro" id="IPR029063">
    <property type="entry name" value="SAM-dependent_MTases_sf"/>
</dbReference>
<dbReference type="NCBIfam" id="TIGR00675">
    <property type="entry name" value="dcm"/>
    <property type="match status" value="1"/>
</dbReference>
<dbReference type="eggNOG" id="COG0270">
    <property type="taxonomic scope" value="Bacteria"/>
</dbReference>
<dbReference type="PRINTS" id="PR00105">
    <property type="entry name" value="C5METTRFRASE"/>
</dbReference>
<evidence type="ECO:0000256" key="2">
    <source>
        <dbReference type="ARBA" id="ARBA00022679"/>
    </source>
</evidence>
<dbReference type="Pfam" id="PF00145">
    <property type="entry name" value="DNA_methylase"/>
    <property type="match status" value="2"/>
</dbReference>
<dbReference type="InterPro" id="IPR001525">
    <property type="entry name" value="C5_MeTfrase"/>
</dbReference>
<dbReference type="GO" id="GO:0044027">
    <property type="term" value="P:negative regulation of gene expression via chromosomal CpG island methylation"/>
    <property type="evidence" value="ECO:0007669"/>
    <property type="project" value="TreeGrafter"/>
</dbReference>
<evidence type="ECO:0000256" key="1">
    <source>
        <dbReference type="ARBA" id="ARBA00022603"/>
    </source>
</evidence>
<dbReference type="PROSITE" id="PS00095">
    <property type="entry name" value="C5_MTASE_2"/>
    <property type="match status" value="1"/>
</dbReference>
<dbReference type="PANTHER" id="PTHR10629">
    <property type="entry name" value="CYTOSINE-SPECIFIC METHYLTRANSFERASE"/>
    <property type="match status" value="1"/>
</dbReference>